<dbReference type="EMBL" id="BPLR01002762">
    <property type="protein sequence ID" value="GIX77530.1"/>
    <property type="molecule type" value="Genomic_DNA"/>
</dbReference>
<organism evidence="1 2">
    <name type="scientific">Caerostris extrusa</name>
    <name type="common">Bark spider</name>
    <name type="synonym">Caerostris bankana</name>
    <dbReference type="NCBI Taxonomy" id="172846"/>
    <lineage>
        <taxon>Eukaryota</taxon>
        <taxon>Metazoa</taxon>
        <taxon>Ecdysozoa</taxon>
        <taxon>Arthropoda</taxon>
        <taxon>Chelicerata</taxon>
        <taxon>Arachnida</taxon>
        <taxon>Araneae</taxon>
        <taxon>Araneomorphae</taxon>
        <taxon>Entelegynae</taxon>
        <taxon>Araneoidea</taxon>
        <taxon>Araneidae</taxon>
        <taxon>Caerostris</taxon>
    </lineage>
</organism>
<reference evidence="1 2" key="1">
    <citation type="submission" date="2021-06" db="EMBL/GenBank/DDBJ databases">
        <title>Caerostris extrusa draft genome.</title>
        <authorList>
            <person name="Kono N."/>
            <person name="Arakawa K."/>
        </authorList>
    </citation>
    <scope>NUCLEOTIDE SEQUENCE [LARGE SCALE GENOMIC DNA]</scope>
</reference>
<evidence type="ECO:0000313" key="1">
    <source>
        <dbReference type="EMBL" id="GIX77530.1"/>
    </source>
</evidence>
<gene>
    <name evidence="1" type="ORF">CEXT_2581</name>
</gene>
<protein>
    <submittedName>
        <fullName evidence="1">Uncharacterized protein</fullName>
    </submittedName>
</protein>
<sequence length="133" mass="15678">MKCENSDRFTEQEEFHTQPAAFQSLAATTKIHTIPSPFSPAIKRSESFKFTKRQLRDLICGCLHSDLTFHRPRHCSIVHASVPLLRREPFSFLERFTPRFVLLEVHRWSFLMRQLEQKNEAYFVWNLNGVGVK</sequence>
<proteinExistence type="predicted"/>
<comment type="caution">
    <text evidence="1">The sequence shown here is derived from an EMBL/GenBank/DDBJ whole genome shotgun (WGS) entry which is preliminary data.</text>
</comment>
<accession>A0AAV4MYI3</accession>
<dbReference type="AlphaFoldDB" id="A0AAV4MYI3"/>
<dbReference type="Proteomes" id="UP001054945">
    <property type="component" value="Unassembled WGS sequence"/>
</dbReference>
<name>A0AAV4MYI3_CAEEX</name>
<evidence type="ECO:0000313" key="2">
    <source>
        <dbReference type="Proteomes" id="UP001054945"/>
    </source>
</evidence>
<keyword evidence="2" id="KW-1185">Reference proteome</keyword>